<dbReference type="NCBIfam" id="NF007967">
    <property type="entry name" value="PRK10691.1"/>
    <property type="match status" value="1"/>
</dbReference>
<dbReference type="SUPFAM" id="SSF56529">
    <property type="entry name" value="FAH"/>
    <property type="match status" value="1"/>
</dbReference>
<comment type="caution">
    <text evidence="3">The sequence shown here is derived from an EMBL/GenBank/DDBJ whole genome shotgun (WGS) entry which is preliminary data.</text>
</comment>
<sequence length="220" mass="23783">MYQHQTVALQHIDLPLGKVVCIGQNYQDHIAEMQSKTAAEALFFIKPTTALVPLTPGFSIPTTQGAVHNELEIAVLIAKPLKQASFAEVNEAIWGYGLALDLTLREVQAKLKQLGRPWEIAKGFDGACPLSGFVPKQAVQHPQQLDFSLTVNGELRQQGNSANMIRGISQLISEMSQHFTLLPGDVVLTGTPAGVGPLEAGDTLQLQLADFFSITTLVTN</sequence>
<gene>
    <name evidence="3" type="ORF">GCM10010919_09480</name>
</gene>
<keyword evidence="1" id="KW-0479">Metal-binding</keyword>
<dbReference type="InterPro" id="IPR011234">
    <property type="entry name" value="Fumarylacetoacetase-like_C"/>
</dbReference>
<name>A0ABQ3KV81_9ALTE</name>
<accession>A0ABQ3KV81</accession>
<keyword evidence="3" id="KW-0413">Isomerase</keyword>
<dbReference type="GO" id="GO:0016853">
    <property type="term" value="F:isomerase activity"/>
    <property type="evidence" value="ECO:0007669"/>
    <property type="project" value="UniProtKB-KW"/>
</dbReference>
<keyword evidence="4" id="KW-1185">Reference proteome</keyword>
<organism evidence="3 4">
    <name type="scientific">Alishewanella longhuensis</name>
    <dbReference type="NCBI Taxonomy" id="1091037"/>
    <lineage>
        <taxon>Bacteria</taxon>
        <taxon>Pseudomonadati</taxon>
        <taxon>Pseudomonadota</taxon>
        <taxon>Gammaproteobacteria</taxon>
        <taxon>Alteromonadales</taxon>
        <taxon>Alteromonadaceae</taxon>
        <taxon>Alishewanella</taxon>
    </lineage>
</organism>
<dbReference type="Pfam" id="PF01557">
    <property type="entry name" value="FAA_hydrolase"/>
    <property type="match status" value="1"/>
</dbReference>
<dbReference type="RefSeq" id="WP_189430771.1">
    <property type="nucleotide sequence ID" value="NZ_BNAO01000002.1"/>
</dbReference>
<evidence type="ECO:0000256" key="1">
    <source>
        <dbReference type="ARBA" id="ARBA00022723"/>
    </source>
</evidence>
<protein>
    <submittedName>
        <fullName evidence="3">Isomerase/hydrolase</fullName>
    </submittedName>
</protein>
<evidence type="ECO:0000259" key="2">
    <source>
        <dbReference type="Pfam" id="PF01557"/>
    </source>
</evidence>
<evidence type="ECO:0000313" key="4">
    <source>
        <dbReference type="Proteomes" id="UP000659697"/>
    </source>
</evidence>
<dbReference type="Proteomes" id="UP000659697">
    <property type="component" value="Unassembled WGS sequence"/>
</dbReference>
<evidence type="ECO:0000313" key="3">
    <source>
        <dbReference type="EMBL" id="GHG63618.1"/>
    </source>
</evidence>
<reference evidence="4" key="1">
    <citation type="journal article" date="2019" name="Int. J. Syst. Evol. Microbiol.">
        <title>The Global Catalogue of Microorganisms (GCM) 10K type strain sequencing project: providing services to taxonomists for standard genome sequencing and annotation.</title>
        <authorList>
            <consortium name="The Broad Institute Genomics Platform"/>
            <consortium name="The Broad Institute Genome Sequencing Center for Infectious Disease"/>
            <person name="Wu L."/>
            <person name="Ma J."/>
        </authorList>
    </citation>
    <scope>NUCLEOTIDE SEQUENCE [LARGE SCALE GENOMIC DNA]</scope>
    <source>
        <strain evidence="4">CGMCC 1.7003</strain>
    </source>
</reference>
<proteinExistence type="predicted"/>
<dbReference type="PANTHER" id="PTHR11820">
    <property type="entry name" value="ACYLPYRUVASE"/>
    <property type="match status" value="1"/>
</dbReference>
<feature type="domain" description="Fumarylacetoacetase-like C-terminal" evidence="2">
    <location>
        <begin position="18"/>
        <end position="216"/>
    </location>
</feature>
<dbReference type="Gene3D" id="3.90.850.10">
    <property type="entry name" value="Fumarylacetoacetase-like, C-terminal domain"/>
    <property type="match status" value="1"/>
</dbReference>
<dbReference type="InterPro" id="IPR036663">
    <property type="entry name" value="Fumarylacetoacetase_C_sf"/>
</dbReference>
<dbReference type="EMBL" id="BNAO01000002">
    <property type="protein sequence ID" value="GHG63618.1"/>
    <property type="molecule type" value="Genomic_DNA"/>
</dbReference>
<dbReference type="PANTHER" id="PTHR11820:SF7">
    <property type="entry name" value="ACYLPYRUVASE FAHD1, MITOCHONDRIAL"/>
    <property type="match status" value="1"/>
</dbReference>